<dbReference type="InterPro" id="IPR051560">
    <property type="entry name" value="MAM_domain-containing"/>
</dbReference>
<keyword evidence="3" id="KW-1185">Reference proteome</keyword>
<dbReference type="GO" id="GO:0016020">
    <property type="term" value="C:membrane"/>
    <property type="evidence" value="ECO:0007669"/>
    <property type="project" value="InterPro"/>
</dbReference>
<accession>A0AAV4F8U5</accession>
<dbReference type="Pfam" id="PF00629">
    <property type="entry name" value="MAM"/>
    <property type="match status" value="1"/>
</dbReference>
<gene>
    <name evidence="2" type="ORF">ElyMa_005617700</name>
</gene>
<dbReference type="AlphaFoldDB" id="A0AAV4F8U5"/>
<feature type="non-terminal residue" evidence="2">
    <location>
        <position position="115"/>
    </location>
</feature>
<dbReference type="PANTHER" id="PTHR23282">
    <property type="entry name" value="APICAL ENDOSOMAL GLYCOPROTEIN PRECURSOR"/>
    <property type="match status" value="1"/>
</dbReference>
<organism evidence="2 3">
    <name type="scientific">Elysia marginata</name>
    <dbReference type="NCBI Taxonomy" id="1093978"/>
    <lineage>
        <taxon>Eukaryota</taxon>
        <taxon>Metazoa</taxon>
        <taxon>Spiralia</taxon>
        <taxon>Lophotrochozoa</taxon>
        <taxon>Mollusca</taxon>
        <taxon>Gastropoda</taxon>
        <taxon>Heterobranchia</taxon>
        <taxon>Euthyneura</taxon>
        <taxon>Panpulmonata</taxon>
        <taxon>Sacoglossa</taxon>
        <taxon>Placobranchoidea</taxon>
        <taxon>Plakobranchidae</taxon>
        <taxon>Elysia</taxon>
    </lineage>
</organism>
<evidence type="ECO:0000313" key="3">
    <source>
        <dbReference type="Proteomes" id="UP000762676"/>
    </source>
</evidence>
<dbReference type="PROSITE" id="PS50060">
    <property type="entry name" value="MAM_2"/>
    <property type="match status" value="1"/>
</dbReference>
<dbReference type="Proteomes" id="UP000762676">
    <property type="component" value="Unassembled WGS sequence"/>
</dbReference>
<evidence type="ECO:0000313" key="2">
    <source>
        <dbReference type="EMBL" id="GFR68871.1"/>
    </source>
</evidence>
<proteinExistence type="predicted"/>
<dbReference type="EMBL" id="BMAT01011234">
    <property type="protein sequence ID" value="GFR68871.1"/>
    <property type="molecule type" value="Genomic_DNA"/>
</dbReference>
<evidence type="ECO:0000259" key="1">
    <source>
        <dbReference type="PROSITE" id="PS50060"/>
    </source>
</evidence>
<reference evidence="2 3" key="1">
    <citation type="journal article" date="2021" name="Elife">
        <title>Chloroplast acquisition without the gene transfer in kleptoplastic sea slugs, Plakobranchus ocellatus.</title>
        <authorList>
            <person name="Maeda T."/>
            <person name="Takahashi S."/>
            <person name="Yoshida T."/>
            <person name="Shimamura S."/>
            <person name="Takaki Y."/>
            <person name="Nagai Y."/>
            <person name="Toyoda A."/>
            <person name="Suzuki Y."/>
            <person name="Arimoto A."/>
            <person name="Ishii H."/>
            <person name="Satoh N."/>
            <person name="Nishiyama T."/>
            <person name="Hasebe M."/>
            <person name="Maruyama T."/>
            <person name="Minagawa J."/>
            <person name="Obokata J."/>
            <person name="Shigenobu S."/>
        </authorList>
    </citation>
    <scope>NUCLEOTIDE SEQUENCE [LARGE SCALE GENOMIC DNA]</scope>
</reference>
<dbReference type="InterPro" id="IPR013320">
    <property type="entry name" value="ConA-like_dom_sf"/>
</dbReference>
<dbReference type="Gene3D" id="2.60.120.200">
    <property type="match status" value="1"/>
</dbReference>
<dbReference type="SUPFAM" id="SSF49899">
    <property type="entry name" value="Concanavalin A-like lectins/glucanases"/>
    <property type="match status" value="1"/>
</dbReference>
<name>A0AAV4F8U5_9GAST</name>
<dbReference type="InterPro" id="IPR000998">
    <property type="entry name" value="MAM_dom"/>
</dbReference>
<feature type="domain" description="MAM" evidence="1">
    <location>
        <begin position="18"/>
        <end position="115"/>
    </location>
</feature>
<sequence>MISLDDIKTVDGACPNPGTCNFDEDLCGYTSLTFDNDNRQVDTESRWIRLVSNLPMSSFGPHKDHTDTQQHGGYVFSDQFLSLFVDTEQTTTLVSPLLSPANKACLVFWFFFYGR</sequence>
<comment type="caution">
    <text evidence="2">The sequence shown here is derived from an EMBL/GenBank/DDBJ whole genome shotgun (WGS) entry which is preliminary data.</text>
</comment>
<protein>
    <submittedName>
        <fullName evidence="2">MAM and LDL-receptor class A domain-containing protein 2-like</fullName>
    </submittedName>
</protein>
<dbReference type="PANTHER" id="PTHR23282:SF146">
    <property type="entry name" value="RT07201P-RELATED"/>
    <property type="match status" value="1"/>
</dbReference>